<feature type="non-terminal residue" evidence="2">
    <location>
        <position position="1"/>
    </location>
</feature>
<feature type="region of interest" description="Disordered" evidence="1">
    <location>
        <begin position="331"/>
        <end position="471"/>
    </location>
</feature>
<reference evidence="2" key="1">
    <citation type="submission" date="2020-02" db="EMBL/GenBank/DDBJ databases">
        <authorList>
            <person name="Meier V. D."/>
        </authorList>
    </citation>
    <scope>NUCLEOTIDE SEQUENCE</scope>
    <source>
        <strain evidence="2">AVDCRST_MAG11</strain>
    </source>
</reference>
<dbReference type="AlphaFoldDB" id="A0A6J4LIL8"/>
<organism evidence="2">
    <name type="scientific">uncultured Gemmatimonadaceae bacterium</name>
    <dbReference type="NCBI Taxonomy" id="246130"/>
    <lineage>
        <taxon>Bacteria</taxon>
        <taxon>Pseudomonadati</taxon>
        <taxon>Gemmatimonadota</taxon>
        <taxon>Gemmatimonadia</taxon>
        <taxon>Gemmatimonadales</taxon>
        <taxon>Gemmatimonadaceae</taxon>
        <taxon>environmental samples</taxon>
    </lineage>
</organism>
<evidence type="ECO:0000313" key="2">
    <source>
        <dbReference type="EMBL" id="CAA9333318.1"/>
    </source>
</evidence>
<feature type="compositionally biased region" description="Basic and acidic residues" evidence="1">
    <location>
        <begin position="396"/>
        <end position="407"/>
    </location>
</feature>
<feature type="region of interest" description="Disordered" evidence="1">
    <location>
        <begin position="148"/>
        <end position="190"/>
    </location>
</feature>
<accession>A0A6J4LIL8</accession>
<feature type="compositionally biased region" description="Basic and acidic residues" evidence="1">
    <location>
        <begin position="148"/>
        <end position="181"/>
    </location>
</feature>
<evidence type="ECO:0000256" key="1">
    <source>
        <dbReference type="SAM" id="MobiDB-lite"/>
    </source>
</evidence>
<feature type="compositionally biased region" description="Basic residues" evidence="1">
    <location>
        <begin position="356"/>
        <end position="371"/>
    </location>
</feature>
<name>A0A6J4LIL8_9BACT</name>
<gene>
    <name evidence="2" type="ORF">AVDCRST_MAG11-2578</name>
</gene>
<feature type="compositionally biased region" description="Low complexity" evidence="1">
    <location>
        <begin position="14"/>
        <end position="27"/>
    </location>
</feature>
<sequence>ALLSRPRQHDRAARVQPVAGAAGGARRAPVHRPGVRAVGVQPSGHAAHRRHAAGARRLEAHHLGVGVHDRDRLPRRLGGGVREVGGAVGAAQDDVRRGLLLRRRLPRGRVRHRAAPDRARLPGLRRAGRDRTWAGLHLARIHPREVVSRPAGDGHRARDHGVRRRGDDRLAARGGAHEPLPHADVAGRGGDVRGARGDLLPLHDVRRGHGARARGGVEAGWLRAAHRGEEARDLGARLGGPGAAHPAVLAALGGAVPQRHRGDRRAGAGVADDPGDVPRAHLGGRGGRLRGAALAVQHGGALLLVVRVRLHGAQDGLRDLLRAGRGALRAGAHLRPDGQPAALRGGVRGDPLDVRRRLRNHPRLPARHVRHDARGRDPRAAAHRVVGGGGAGAGARELHPRVSDHPRRAQGAGLQRDDVRDGGAARGGLRLQPAGEGGGQPLPPRRGRRRRARGGARPHLIPVAHGPRGQL</sequence>
<feature type="region of interest" description="Disordered" evidence="1">
    <location>
        <begin position="1"/>
        <end position="48"/>
    </location>
</feature>
<protein>
    <submittedName>
        <fullName evidence="2">Uncharacterized MFS-type transporter</fullName>
    </submittedName>
</protein>
<proteinExistence type="predicted"/>
<feature type="compositionally biased region" description="Basic residues" evidence="1">
    <location>
        <begin position="445"/>
        <end position="456"/>
    </location>
</feature>
<dbReference type="EMBL" id="CADCTU010000575">
    <property type="protein sequence ID" value="CAA9333318.1"/>
    <property type="molecule type" value="Genomic_DNA"/>
</dbReference>
<feature type="non-terminal residue" evidence="2">
    <location>
        <position position="471"/>
    </location>
</feature>
<feature type="region of interest" description="Disordered" evidence="1">
    <location>
        <begin position="257"/>
        <end position="277"/>
    </location>
</feature>